<keyword evidence="2 4" id="KW-0863">Zinc-finger</keyword>
<feature type="compositionally biased region" description="Basic and acidic residues" evidence="5">
    <location>
        <begin position="183"/>
        <end position="193"/>
    </location>
</feature>
<evidence type="ECO:0000256" key="1">
    <source>
        <dbReference type="ARBA" id="ARBA00022723"/>
    </source>
</evidence>
<feature type="region of interest" description="Disordered" evidence="5">
    <location>
        <begin position="1"/>
        <end position="21"/>
    </location>
</feature>
<evidence type="ECO:0000256" key="2">
    <source>
        <dbReference type="ARBA" id="ARBA00022771"/>
    </source>
</evidence>
<dbReference type="PROSITE" id="PS50016">
    <property type="entry name" value="ZF_PHD_2"/>
    <property type="match status" value="1"/>
</dbReference>
<evidence type="ECO:0000259" key="6">
    <source>
        <dbReference type="PROSITE" id="PS50016"/>
    </source>
</evidence>
<keyword evidence="3" id="KW-0862">Zinc</keyword>
<feature type="compositionally biased region" description="Polar residues" evidence="5">
    <location>
        <begin position="1"/>
        <end position="13"/>
    </location>
</feature>
<organism evidence="7 8">
    <name type="scientific">Periplaneta americana</name>
    <name type="common">American cockroach</name>
    <name type="synonym">Blatta americana</name>
    <dbReference type="NCBI Taxonomy" id="6978"/>
    <lineage>
        <taxon>Eukaryota</taxon>
        <taxon>Metazoa</taxon>
        <taxon>Ecdysozoa</taxon>
        <taxon>Arthropoda</taxon>
        <taxon>Hexapoda</taxon>
        <taxon>Insecta</taxon>
        <taxon>Pterygota</taxon>
        <taxon>Neoptera</taxon>
        <taxon>Polyneoptera</taxon>
        <taxon>Dictyoptera</taxon>
        <taxon>Blattodea</taxon>
        <taxon>Blattoidea</taxon>
        <taxon>Blattidae</taxon>
        <taxon>Blattinae</taxon>
        <taxon>Periplaneta</taxon>
    </lineage>
</organism>
<feature type="compositionally biased region" description="Basic and acidic residues" evidence="5">
    <location>
        <begin position="144"/>
        <end position="167"/>
    </location>
</feature>
<feature type="domain" description="PHD-type" evidence="6">
    <location>
        <begin position="22"/>
        <end position="83"/>
    </location>
</feature>
<evidence type="ECO:0000256" key="3">
    <source>
        <dbReference type="ARBA" id="ARBA00022833"/>
    </source>
</evidence>
<dbReference type="SMART" id="SM00249">
    <property type="entry name" value="PHD"/>
    <property type="match status" value="1"/>
</dbReference>
<comment type="caution">
    <text evidence="7">The sequence shown here is derived from an EMBL/GenBank/DDBJ whole genome shotgun (WGS) entry which is preliminary data.</text>
</comment>
<reference evidence="7 8" key="1">
    <citation type="journal article" date="2022" name="Allergy">
        <title>Genome assembly and annotation of Periplaneta americana reveal a comprehensive cockroach allergen profile.</title>
        <authorList>
            <person name="Wang L."/>
            <person name="Xiong Q."/>
            <person name="Saelim N."/>
            <person name="Wang L."/>
            <person name="Nong W."/>
            <person name="Wan A.T."/>
            <person name="Shi M."/>
            <person name="Liu X."/>
            <person name="Cao Q."/>
            <person name="Hui J.H.L."/>
            <person name="Sookrung N."/>
            <person name="Leung T.F."/>
            <person name="Tungtrongchitr A."/>
            <person name="Tsui S.K.W."/>
        </authorList>
    </citation>
    <scope>NUCLEOTIDE SEQUENCE [LARGE SCALE GENOMIC DNA]</scope>
    <source>
        <strain evidence="7">PWHHKU_190912</strain>
    </source>
</reference>
<dbReference type="PROSITE" id="PS01359">
    <property type="entry name" value="ZF_PHD_1"/>
    <property type="match status" value="1"/>
</dbReference>
<evidence type="ECO:0000313" key="8">
    <source>
        <dbReference type="Proteomes" id="UP001148838"/>
    </source>
</evidence>
<protein>
    <recommendedName>
        <fullName evidence="6">PHD-type domain-containing protein</fullName>
    </recommendedName>
</protein>
<evidence type="ECO:0000256" key="4">
    <source>
        <dbReference type="PROSITE-ProRule" id="PRU00146"/>
    </source>
</evidence>
<dbReference type="EMBL" id="JAJSOF020000013">
    <property type="protein sequence ID" value="KAJ4442371.1"/>
    <property type="molecule type" value="Genomic_DNA"/>
</dbReference>
<dbReference type="SUPFAM" id="SSF57903">
    <property type="entry name" value="FYVE/PHD zinc finger"/>
    <property type="match status" value="1"/>
</dbReference>
<evidence type="ECO:0000313" key="7">
    <source>
        <dbReference type="EMBL" id="KAJ4442371.1"/>
    </source>
</evidence>
<dbReference type="Proteomes" id="UP001148838">
    <property type="component" value="Unassembled WGS sequence"/>
</dbReference>
<sequence>MPDASNQETMTKTNECETRDNQDTCPICERRVEDESVITCDGLCQRWHHLSCNELQQGQFNALRSTNKKKSKLMWLCYNCEQDYMTYKAGKSMQKEMETLRMDMNMKLDAMAEAINKLKDERPLRATREERPPQPARSSVIKSPAEKLTNEKKTQRSENDKSSEAKGRKAAQPTNSDDNAAEDEPKHTERETENTNIAAEEEEEEQFTEVIYRKRRRQQRSHTIGTGDTEDNLIEAGVARAWLYLGRLSQHTTTEKIKSFLSRKGIQQDVVCEELRTMGMDKAFKIGIPMQNLEETEKPEYCPKGILVRRFRFSRRTTGTQYPTTEFDA</sequence>
<dbReference type="InterPro" id="IPR013083">
    <property type="entry name" value="Znf_RING/FYVE/PHD"/>
</dbReference>
<dbReference type="InterPro" id="IPR011011">
    <property type="entry name" value="Znf_FYVE_PHD"/>
</dbReference>
<name>A0ABQ8T8G0_PERAM</name>
<proteinExistence type="predicted"/>
<feature type="region of interest" description="Disordered" evidence="5">
    <location>
        <begin position="118"/>
        <end position="206"/>
    </location>
</feature>
<accession>A0ABQ8T8G0</accession>
<dbReference type="InterPro" id="IPR001965">
    <property type="entry name" value="Znf_PHD"/>
</dbReference>
<keyword evidence="1" id="KW-0479">Metal-binding</keyword>
<dbReference type="InterPro" id="IPR019787">
    <property type="entry name" value="Znf_PHD-finger"/>
</dbReference>
<dbReference type="Pfam" id="PF00628">
    <property type="entry name" value="PHD"/>
    <property type="match status" value="1"/>
</dbReference>
<evidence type="ECO:0000256" key="5">
    <source>
        <dbReference type="SAM" id="MobiDB-lite"/>
    </source>
</evidence>
<dbReference type="Gene3D" id="3.30.40.10">
    <property type="entry name" value="Zinc/RING finger domain, C3HC4 (zinc finger)"/>
    <property type="match status" value="1"/>
</dbReference>
<keyword evidence="8" id="KW-1185">Reference proteome</keyword>
<gene>
    <name evidence="7" type="ORF">ANN_03957</name>
</gene>
<dbReference type="InterPro" id="IPR019786">
    <property type="entry name" value="Zinc_finger_PHD-type_CS"/>
</dbReference>
<feature type="compositionally biased region" description="Basic and acidic residues" evidence="5">
    <location>
        <begin position="118"/>
        <end position="132"/>
    </location>
</feature>